<protein>
    <submittedName>
        <fullName evidence="3">DUF397 domain-containing protein</fullName>
    </submittedName>
</protein>
<proteinExistence type="predicted"/>
<dbReference type="RefSeq" id="WP_149853895.1">
    <property type="nucleotide sequence ID" value="NZ_VUOB01000067.1"/>
</dbReference>
<accession>A0A5B2WR99</accession>
<comment type="caution">
    <text evidence="3">The sequence shown here is derived from an EMBL/GenBank/DDBJ whole genome shotgun (WGS) entry which is preliminary data.</text>
</comment>
<evidence type="ECO:0000259" key="2">
    <source>
        <dbReference type="Pfam" id="PF04149"/>
    </source>
</evidence>
<evidence type="ECO:0000313" key="4">
    <source>
        <dbReference type="Proteomes" id="UP000323454"/>
    </source>
</evidence>
<dbReference type="InterPro" id="IPR007278">
    <property type="entry name" value="DUF397"/>
</dbReference>
<keyword evidence="4" id="KW-1185">Reference proteome</keyword>
<dbReference type="Proteomes" id="UP000323454">
    <property type="component" value="Unassembled WGS sequence"/>
</dbReference>
<reference evidence="3 4" key="2">
    <citation type="submission" date="2019-09" db="EMBL/GenBank/DDBJ databases">
        <authorList>
            <person name="Jin C."/>
        </authorList>
    </citation>
    <scope>NUCLEOTIDE SEQUENCE [LARGE SCALE GENOMIC DNA]</scope>
    <source>
        <strain evidence="3 4">AN110305</strain>
    </source>
</reference>
<evidence type="ECO:0000256" key="1">
    <source>
        <dbReference type="SAM" id="MobiDB-lite"/>
    </source>
</evidence>
<dbReference type="Pfam" id="PF04149">
    <property type="entry name" value="DUF397"/>
    <property type="match status" value="1"/>
</dbReference>
<name>A0A5B2WR99_9PSEU</name>
<evidence type="ECO:0000313" key="3">
    <source>
        <dbReference type="EMBL" id="KAA2253330.1"/>
    </source>
</evidence>
<gene>
    <name evidence="3" type="ORF">F0L68_33520</name>
</gene>
<feature type="domain" description="DUF397" evidence="2">
    <location>
        <begin position="8"/>
        <end position="61"/>
    </location>
</feature>
<dbReference type="OrthoDB" id="4330022at2"/>
<reference evidence="3 4" key="1">
    <citation type="submission" date="2019-09" db="EMBL/GenBank/DDBJ databases">
        <title>Goodfellowia gen. nov., a new genus of the Pseudonocardineae related to Actinoalloteichus, containing Goodfellowia coeruleoviolacea gen. nov., comb. nov. gen. nov., comb. nov.</title>
        <authorList>
            <person name="Labeda D."/>
        </authorList>
    </citation>
    <scope>NUCLEOTIDE SEQUENCE [LARGE SCALE GENOMIC DNA]</scope>
    <source>
        <strain evidence="3 4">AN110305</strain>
    </source>
</reference>
<dbReference type="EMBL" id="VUOB01000067">
    <property type="protein sequence ID" value="KAA2253330.1"/>
    <property type="molecule type" value="Genomic_DNA"/>
</dbReference>
<feature type="region of interest" description="Disordered" evidence="1">
    <location>
        <begin position="1"/>
        <end position="22"/>
    </location>
</feature>
<dbReference type="AlphaFoldDB" id="A0A5B2WR99"/>
<sequence length="67" mass="7056">MIPDLTRAAWRKSSHSGGNGGECVELARTPTVAAVRDSKNPAGAVLVFEDGGLGEFLTAVKRGRFAR</sequence>
<organism evidence="3 4">
    <name type="scientific">Solihabitans fulvus</name>
    <dbReference type="NCBI Taxonomy" id="1892852"/>
    <lineage>
        <taxon>Bacteria</taxon>
        <taxon>Bacillati</taxon>
        <taxon>Actinomycetota</taxon>
        <taxon>Actinomycetes</taxon>
        <taxon>Pseudonocardiales</taxon>
        <taxon>Pseudonocardiaceae</taxon>
        <taxon>Solihabitans</taxon>
    </lineage>
</organism>